<reference evidence="1 2" key="1">
    <citation type="submission" date="2023-03" db="EMBL/GenBank/DDBJ databases">
        <title>Genome insight into feeding habits of ladybird beetles.</title>
        <authorList>
            <person name="Li H.-S."/>
            <person name="Huang Y.-H."/>
            <person name="Pang H."/>
        </authorList>
    </citation>
    <scope>NUCLEOTIDE SEQUENCE [LARGE SCALE GENOMIC DNA]</scope>
    <source>
        <strain evidence="1">SYSU_2023b</strain>
        <tissue evidence="1">Whole body</tissue>
    </source>
</reference>
<gene>
    <name evidence="1" type="ORF">WA026_019352</name>
</gene>
<keyword evidence="2" id="KW-1185">Reference proteome</keyword>
<comment type="caution">
    <text evidence="1">The sequence shown here is derived from an EMBL/GenBank/DDBJ whole genome shotgun (WGS) entry which is preliminary data.</text>
</comment>
<organism evidence="1 2">
    <name type="scientific">Henosepilachna vigintioctopunctata</name>
    <dbReference type="NCBI Taxonomy" id="420089"/>
    <lineage>
        <taxon>Eukaryota</taxon>
        <taxon>Metazoa</taxon>
        <taxon>Ecdysozoa</taxon>
        <taxon>Arthropoda</taxon>
        <taxon>Hexapoda</taxon>
        <taxon>Insecta</taxon>
        <taxon>Pterygota</taxon>
        <taxon>Neoptera</taxon>
        <taxon>Endopterygota</taxon>
        <taxon>Coleoptera</taxon>
        <taxon>Polyphaga</taxon>
        <taxon>Cucujiformia</taxon>
        <taxon>Coccinelloidea</taxon>
        <taxon>Coccinellidae</taxon>
        <taxon>Epilachninae</taxon>
        <taxon>Epilachnini</taxon>
        <taxon>Henosepilachna</taxon>
    </lineage>
</organism>
<dbReference type="Proteomes" id="UP001431783">
    <property type="component" value="Unassembled WGS sequence"/>
</dbReference>
<dbReference type="EMBL" id="JARQZJ010000043">
    <property type="protein sequence ID" value="KAK9877678.1"/>
    <property type="molecule type" value="Genomic_DNA"/>
</dbReference>
<evidence type="ECO:0000313" key="2">
    <source>
        <dbReference type="Proteomes" id="UP001431783"/>
    </source>
</evidence>
<name>A0AAW1U9C5_9CUCU</name>
<accession>A0AAW1U9C5</accession>
<proteinExistence type="predicted"/>
<dbReference type="AlphaFoldDB" id="A0AAW1U9C5"/>
<evidence type="ECO:0000313" key="1">
    <source>
        <dbReference type="EMBL" id="KAK9877678.1"/>
    </source>
</evidence>
<sequence length="112" mass="12783">MVEVLLESGASINIPDVSGRTPMDKALFDRFRYPRILARLFTHAIILYCCGFSVNLGHLSEVCRNETFSNFKKSCKRIFSWNIEPKNFVMNVEALLLTQQTCGVIHLFTLPV</sequence>
<protein>
    <submittedName>
        <fullName evidence="1">Uncharacterized protein</fullName>
    </submittedName>
</protein>